<dbReference type="GO" id="GO:0003677">
    <property type="term" value="F:DNA binding"/>
    <property type="evidence" value="ECO:0007669"/>
    <property type="project" value="UniProtKB-KW"/>
</dbReference>
<accession>A0A061SMB6</accession>
<dbReference type="InterPro" id="IPR014757">
    <property type="entry name" value="Tscrpt_reg_IclR_C"/>
</dbReference>
<evidence type="ECO:0000313" key="6">
    <source>
        <dbReference type="EMBL" id="KAJ02856.1"/>
    </source>
</evidence>
<dbReference type="GO" id="GO:0045892">
    <property type="term" value="P:negative regulation of DNA-templated transcription"/>
    <property type="evidence" value="ECO:0007669"/>
    <property type="project" value="TreeGrafter"/>
</dbReference>
<evidence type="ECO:0000256" key="2">
    <source>
        <dbReference type="ARBA" id="ARBA00023125"/>
    </source>
</evidence>
<dbReference type="InterPro" id="IPR050707">
    <property type="entry name" value="HTH_MetabolicPath_Reg"/>
</dbReference>
<comment type="caution">
    <text evidence="6">The sequence shown here is derived from an EMBL/GenBank/DDBJ whole genome shotgun (WGS) entry which is preliminary data.</text>
</comment>
<dbReference type="PROSITE" id="PS51077">
    <property type="entry name" value="HTH_ICLR"/>
    <property type="match status" value="1"/>
</dbReference>
<feature type="domain" description="IclR-ED" evidence="5">
    <location>
        <begin position="64"/>
        <end position="245"/>
    </location>
</feature>
<keyword evidence="7" id="KW-1185">Reference proteome</keyword>
<dbReference type="InterPro" id="IPR029016">
    <property type="entry name" value="GAF-like_dom_sf"/>
</dbReference>
<dbReference type="InterPro" id="IPR036388">
    <property type="entry name" value="WH-like_DNA-bd_sf"/>
</dbReference>
<evidence type="ECO:0000259" key="5">
    <source>
        <dbReference type="PROSITE" id="PS51078"/>
    </source>
</evidence>
<dbReference type="AlphaFoldDB" id="A0A061SMB6"/>
<sequence>MSSTSKTLGLLAYFTSAQPEIGLSQLCRQAERDKATTYRHLQALEDAGFVEQNPATKHYRLGPALLQLAQIREETVPRKAGAETVLDGLVDTTGETAHVSVLSGTTVYPLVSRESQHHSTRAIIDVQSFPLHATASGLCALAFGPSDLWPAAVARLQVFTGRTIATEDALRQTVEAVRHSGFGQSDRCYEDDIQGVSAPVFDQSGRFAGAVSVACVASRFSPSLEAKVKENLIEASRDITRNWGGTVPAEIEAAWATSLSRSNVLESTS</sequence>
<name>A0A061SMB6_9RHOB</name>
<dbReference type="STRING" id="83219.PM02_12265"/>
<dbReference type="SUPFAM" id="SSF55781">
    <property type="entry name" value="GAF domain-like"/>
    <property type="match status" value="1"/>
</dbReference>
<dbReference type="PROSITE" id="PS51078">
    <property type="entry name" value="ICLR_ED"/>
    <property type="match status" value="1"/>
</dbReference>
<dbReference type="Gene3D" id="3.30.450.40">
    <property type="match status" value="1"/>
</dbReference>
<evidence type="ECO:0000313" key="7">
    <source>
        <dbReference type="Proteomes" id="UP000027337"/>
    </source>
</evidence>
<dbReference type="RefSeq" id="WP_037908766.1">
    <property type="nucleotide sequence ID" value="NZ_JEMU01000009.1"/>
</dbReference>
<dbReference type="SUPFAM" id="SSF46785">
    <property type="entry name" value="Winged helix' DNA-binding domain"/>
    <property type="match status" value="1"/>
</dbReference>
<evidence type="ECO:0000259" key="4">
    <source>
        <dbReference type="PROSITE" id="PS51077"/>
    </source>
</evidence>
<protein>
    <submittedName>
        <fullName evidence="6">IclR family transcriptional regulator</fullName>
    </submittedName>
</protein>
<keyword evidence="3" id="KW-0804">Transcription</keyword>
<keyword evidence="2" id="KW-0238">DNA-binding</keyword>
<dbReference type="Gene3D" id="1.10.10.10">
    <property type="entry name" value="Winged helix-like DNA-binding domain superfamily/Winged helix DNA-binding domain"/>
    <property type="match status" value="1"/>
</dbReference>
<dbReference type="Proteomes" id="UP000027337">
    <property type="component" value="Unassembled WGS sequence"/>
</dbReference>
<organism evidence="6 7">
    <name type="scientific">Sulfitobacter mediterraneus</name>
    <dbReference type="NCBI Taxonomy" id="83219"/>
    <lineage>
        <taxon>Bacteria</taxon>
        <taxon>Pseudomonadati</taxon>
        <taxon>Pseudomonadota</taxon>
        <taxon>Alphaproteobacteria</taxon>
        <taxon>Rhodobacterales</taxon>
        <taxon>Roseobacteraceae</taxon>
        <taxon>Sulfitobacter</taxon>
    </lineage>
</organism>
<gene>
    <name evidence="6" type="ORF">PM02_12265</name>
</gene>
<dbReference type="SMART" id="SM00346">
    <property type="entry name" value="HTH_ICLR"/>
    <property type="match status" value="1"/>
</dbReference>
<dbReference type="eggNOG" id="COG1414">
    <property type="taxonomic scope" value="Bacteria"/>
</dbReference>
<dbReference type="PANTHER" id="PTHR30136:SF24">
    <property type="entry name" value="HTH-TYPE TRANSCRIPTIONAL REPRESSOR ALLR"/>
    <property type="match status" value="1"/>
</dbReference>
<dbReference type="InterPro" id="IPR005471">
    <property type="entry name" value="Tscrpt_reg_IclR_N"/>
</dbReference>
<dbReference type="GO" id="GO:0003700">
    <property type="term" value="F:DNA-binding transcription factor activity"/>
    <property type="evidence" value="ECO:0007669"/>
    <property type="project" value="TreeGrafter"/>
</dbReference>
<dbReference type="PANTHER" id="PTHR30136">
    <property type="entry name" value="HELIX-TURN-HELIX TRANSCRIPTIONAL REGULATOR, ICLR FAMILY"/>
    <property type="match status" value="1"/>
</dbReference>
<evidence type="ECO:0000256" key="3">
    <source>
        <dbReference type="ARBA" id="ARBA00023163"/>
    </source>
</evidence>
<dbReference type="Pfam" id="PF09339">
    <property type="entry name" value="HTH_IclR"/>
    <property type="match status" value="1"/>
</dbReference>
<evidence type="ECO:0000256" key="1">
    <source>
        <dbReference type="ARBA" id="ARBA00023015"/>
    </source>
</evidence>
<feature type="domain" description="HTH iclR-type" evidence="4">
    <location>
        <begin position="1"/>
        <end position="63"/>
    </location>
</feature>
<reference evidence="6 7" key="1">
    <citation type="journal article" date="2014" name="Genome Announc.">
        <title>Draft Genome Sequences of Two Isolates of the Roseobacter Group, Sulfitobacter sp. Strains 3SOLIMAR09 and 1FIGIMAR09, from Harbors of Mallorca Island (Mediterranean Sea).</title>
        <authorList>
            <person name="Mas-Llado M."/>
            <person name="Pina-Villalonga J.M."/>
            <person name="Brunet-Galmes I."/>
            <person name="Nogales B."/>
            <person name="Bosch R."/>
        </authorList>
    </citation>
    <scope>NUCLEOTIDE SEQUENCE [LARGE SCALE GENOMIC DNA]</scope>
    <source>
        <strain evidence="6 7">1FIGIMAR09</strain>
    </source>
</reference>
<dbReference type="Pfam" id="PF01614">
    <property type="entry name" value="IclR_C"/>
    <property type="match status" value="1"/>
</dbReference>
<proteinExistence type="predicted"/>
<dbReference type="FunFam" id="1.10.10.10:FF:000056">
    <property type="entry name" value="IclR family transcriptional regulator"/>
    <property type="match status" value="1"/>
</dbReference>
<keyword evidence="1" id="KW-0805">Transcription regulation</keyword>
<dbReference type="EMBL" id="JEMU01000009">
    <property type="protein sequence ID" value="KAJ02856.1"/>
    <property type="molecule type" value="Genomic_DNA"/>
</dbReference>
<dbReference type="InterPro" id="IPR036390">
    <property type="entry name" value="WH_DNA-bd_sf"/>
</dbReference>